<keyword evidence="2" id="KW-1185">Reference proteome</keyword>
<evidence type="ECO:0000313" key="1">
    <source>
        <dbReference type="EMBL" id="RMB09006.1"/>
    </source>
</evidence>
<name>A0A3M0CQB9_9PROT</name>
<dbReference type="EMBL" id="REFR01000010">
    <property type="protein sequence ID" value="RMB09006.1"/>
    <property type="molecule type" value="Genomic_DNA"/>
</dbReference>
<comment type="caution">
    <text evidence="1">The sequence shown here is derived from an EMBL/GenBank/DDBJ whole genome shotgun (WGS) entry which is preliminary data.</text>
</comment>
<gene>
    <name evidence="1" type="ORF">BXY39_1653</name>
</gene>
<organism evidence="1 2">
    <name type="scientific">Eilatimonas milleporae</name>
    <dbReference type="NCBI Taxonomy" id="911205"/>
    <lineage>
        <taxon>Bacteria</taxon>
        <taxon>Pseudomonadati</taxon>
        <taxon>Pseudomonadota</taxon>
        <taxon>Alphaproteobacteria</taxon>
        <taxon>Kordiimonadales</taxon>
        <taxon>Kordiimonadaceae</taxon>
        <taxon>Eilatimonas</taxon>
    </lineage>
</organism>
<dbReference type="AlphaFoldDB" id="A0A3M0CQB9"/>
<protein>
    <submittedName>
        <fullName evidence="1">Uncharacterized protein</fullName>
    </submittedName>
</protein>
<dbReference type="InParanoid" id="A0A3M0CQB9"/>
<reference evidence="1 2" key="1">
    <citation type="submission" date="2018-10" db="EMBL/GenBank/DDBJ databases">
        <title>Genomic Encyclopedia of Archaeal and Bacterial Type Strains, Phase II (KMG-II): from individual species to whole genera.</title>
        <authorList>
            <person name="Goeker M."/>
        </authorList>
    </citation>
    <scope>NUCLEOTIDE SEQUENCE [LARGE SCALE GENOMIC DNA]</scope>
    <source>
        <strain evidence="1 2">DSM 25217</strain>
    </source>
</reference>
<evidence type="ECO:0000313" key="2">
    <source>
        <dbReference type="Proteomes" id="UP000271227"/>
    </source>
</evidence>
<dbReference type="Proteomes" id="UP000271227">
    <property type="component" value="Unassembled WGS sequence"/>
</dbReference>
<proteinExistence type="predicted"/>
<accession>A0A3M0CQB9</accession>
<sequence>MARPTPSLKKQCVHGQDYEKALVERTFTGQQIMPDIVPVPLRGEKYFLTRDRIDRIFDV</sequence>